<dbReference type="Pfam" id="PF06990">
    <property type="entry name" value="Gal-3-0_sulfotr"/>
    <property type="match status" value="1"/>
</dbReference>
<dbReference type="EMBL" id="BDGG01000003">
    <property type="protein sequence ID" value="GAU96297.1"/>
    <property type="molecule type" value="Genomic_DNA"/>
</dbReference>
<evidence type="ECO:0000256" key="1">
    <source>
        <dbReference type="ARBA" id="ARBA00004323"/>
    </source>
</evidence>
<gene>
    <name evidence="10" type="primary">RvY_07761-1</name>
    <name evidence="10" type="synonym">RvY_07761.1</name>
    <name evidence="10" type="ORF">RvY_07761</name>
</gene>
<organism evidence="10 11">
    <name type="scientific">Ramazzottius varieornatus</name>
    <name type="common">Water bear</name>
    <name type="synonym">Tardigrade</name>
    <dbReference type="NCBI Taxonomy" id="947166"/>
    <lineage>
        <taxon>Eukaryota</taxon>
        <taxon>Metazoa</taxon>
        <taxon>Ecdysozoa</taxon>
        <taxon>Tardigrada</taxon>
        <taxon>Eutardigrada</taxon>
        <taxon>Parachela</taxon>
        <taxon>Hypsibioidea</taxon>
        <taxon>Ramazzottiidae</taxon>
        <taxon>Ramazzottius</taxon>
    </lineage>
</organism>
<keyword evidence="6" id="KW-1133">Transmembrane helix</keyword>
<evidence type="ECO:0000256" key="2">
    <source>
        <dbReference type="ARBA" id="ARBA00008124"/>
    </source>
</evidence>
<comment type="subcellular location">
    <subcellularLocation>
        <location evidence="1">Golgi apparatus membrane</location>
        <topology evidence="1">Single-pass type II membrane protein</topology>
    </subcellularLocation>
</comment>
<dbReference type="Proteomes" id="UP000186922">
    <property type="component" value="Unassembled WGS sequence"/>
</dbReference>
<sequence length="426" mass="50013">MEIKVRPRTLMWLGTCAMFLFLFVTVFTTTDQGASGILFYAANLSGLSTLNDHHNFIQLQTTPSISSKYSYRNTVNRCGRRKENIMFLKTHKCASSTVQNILMRFADENRLTVVLPPDGNYLGHPVKFTPNLTLPLPSVFSDHFNIFCHHTRFHEANTVSIMPRDTVFISILKDPATMFESLYNWVSLDVRYGVPLETFLENPQRYYRNSTTKDFARNPMMFDFGLDQEDFDRKSIIQEKINELDIRFSLIMITEYMDESLVLLRELLCWEWEDLVVFRVNSRRTQYKKKLSSEVAKKIRAWNSADSALYEYFLKRFQAQAAKYGAKRIRQDVEILRDLTNKWYNFCVQKEITKNDTADLRFKVWHESVNGFQLTDVGLQTERCIRLATAENPYTDTLRLKLWPNHISPATKQKLKVLTQRSPEFW</sequence>
<dbReference type="Gene3D" id="3.40.50.300">
    <property type="entry name" value="P-loop containing nucleotide triphosphate hydrolases"/>
    <property type="match status" value="1"/>
</dbReference>
<dbReference type="OrthoDB" id="514299at2759"/>
<dbReference type="GO" id="GO:0001733">
    <property type="term" value="F:galactosylceramide sulfotransferase activity"/>
    <property type="evidence" value="ECO:0007669"/>
    <property type="project" value="InterPro"/>
</dbReference>
<evidence type="ECO:0000256" key="7">
    <source>
        <dbReference type="ARBA" id="ARBA00023034"/>
    </source>
</evidence>
<dbReference type="PANTHER" id="PTHR14647">
    <property type="entry name" value="GALACTOSE-3-O-SULFOTRANSFERASE"/>
    <property type="match status" value="1"/>
</dbReference>
<evidence type="ECO:0000313" key="11">
    <source>
        <dbReference type="Proteomes" id="UP000186922"/>
    </source>
</evidence>
<evidence type="ECO:0000256" key="6">
    <source>
        <dbReference type="ARBA" id="ARBA00022989"/>
    </source>
</evidence>
<evidence type="ECO:0000256" key="9">
    <source>
        <dbReference type="ARBA" id="ARBA00023180"/>
    </source>
</evidence>
<keyword evidence="9" id="KW-0325">Glycoprotein</keyword>
<dbReference type="AlphaFoldDB" id="A0A1D1V9D9"/>
<comment type="similarity">
    <text evidence="2">Belongs to the galactose-3-O-sulfotransferase family.</text>
</comment>
<dbReference type="GO" id="GO:0009247">
    <property type="term" value="P:glycolipid biosynthetic process"/>
    <property type="evidence" value="ECO:0007669"/>
    <property type="project" value="InterPro"/>
</dbReference>
<proteinExistence type="inferred from homology"/>
<dbReference type="STRING" id="947166.A0A1D1V9D9"/>
<dbReference type="GO" id="GO:0000139">
    <property type="term" value="C:Golgi membrane"/>
    <property type="evidence" value="ECO:0007669"/>
    <property type="project" value="UniProtKB-SubCell"/>
</dbReference>
<protein>
    <submittedName>
        <fullName evidence="10">Uncharacterized protein</fullName>
    </submittedName>
</protein>
<keyword evidence="11" id="KW-1185">Reference proteome</keyword>
<evidence type="ECO:0000313" key="10">
    <source>
        <dbReference type="EMBL" id="GAU96297.1"/>
    </source>
</evidence>
<dbReference type="PANTHER" id="PTHR14647:SF87">
    <property type="entry name" value="PUTATIVE-RELATED"/>
    <property type="match status" value="1"/>
</dbReference>
<keyword evidence="8" id="KW-0472">Membrane</keyword>
<keyword evidence="7" id="KW-0333">Golgi apparatus</keyword>
<evidence type="ECO:0000256" key="3">
    <source>
        <dbReference type="ARBA" id="ARBA00022679"/>
    </source>
</evidence>
<evidence type="ECO:0000256" key="4">
    <source>
        <dbReference type="ARBA" id="ARBA00022692"/>
    </source>
</evidence>
<evidence type="ECO:0000256" key="8">
    <source>
        <dbReference type="ARBA" id="ARBA00023136"/>
    </source>
</evidence>
<accession>A0A1D1V9D9</accession>
<name>A0A1D1V9D9_RAMVA</name>
<keyword evidence="3" id="KW-0808">Transferase</keyword>
<keyword evidence="5" id="KW-0735">Signal-anchor</keyword>
<reference evidence="10 11" key="1">
    <citation type="journal article" date="2016" name="Nat. Commun.">
        <title>Extremotolerant tardigrade genome and improved radiotolerance of human cultured cells by tardigrade-unique protein.</title>
        <authorList>
            <person name="Hashimoto T."/>
            <person name="Horikawa D.D."/>
            <person name="Saito Y."/>
            <person name="Kuwahara H."/>
            <person name="Kozuka-Hata H."/>
            <person name="Shin-I T."/>
            <person name="Minakuchi Y."/>
            <person name="Ohishi K."/>
            <person name="Motoyama A."/>
            <person name="Aizu T."/>
            <person name="Enomoto A."/>
            <person name="Kondo K."/>
            <person name="Tanaka S."/>
            <person name="Hara Y."/>
            <person name="Koshikawa S."/>
            <person name="Sagara H."/>
            <person name="Miura T."/>
            <person name="Yokobori S."/>
            <person name="Miyagawa K."/>
            <person name="Suzuki Y."/>
            <person name="Kubo T."/>
            <person name="Oyama M."/>
            <person name="Kohara Y."/>
            <person name="Fujiyama A."/>
            <person name="Arakawa K."/>
            <person name="Katayama T."/>
            <person name="Toyoda A."/>
            <person name="Kunieda T."/>
        </authorList>
    </citation>
    <scope>NUCLEOTIDE SEQUENCE [LARGE SCALE GENOMIC DNA]</scope>
    <source>
        <strain evidence="10 11">YOKOZUNA-1</strain>
    </source>
</reference>
<dbReference type="SUPFAM" id="SSF52540">
    <property type="entry name" value="P-loop containing nucleoside triphosphate hydrolases"/>
    <property type="match status" value="1"/>
</dbReference>
<dbReference type="InterPro" id="IPR027417">
    <property type="entry name" value="P-loop_NTPase"/>
</dbReference>
<evidence type="ECO:0000256" key="5">
    <source>
        <dbReference type="ARBA" id="ARBA00022968"/>
    </source>
</evidence>
<dbReference type="InterPro" id="IPR009729">
    <property type="entry name" value="Gal-3-0_sulfotransfrase"/>
</dbReference>
<keyword evidence="4" id="KW-0812">Transmembrane</keyword>
<comment type="caution">
    <text evidence="10">The sequence shown here is derived from an EMBL/GenBank/DDBJ whole genome shotgun (WGS) entry which is preliminary data.</text>
</comment>